<dbReference type="KEGG" id="pfy:PFICI_07028"/>
<dbReference type="HOGENOM" id="CLU_020492_2_0_1"/>
<comment type="similarity">
    <text evidence="1">Belongs to the cytochrome P450 family.</text>
</comment>
<dbReference type="eggNOG" id="KOG0157">
    <property type="taxonomic scope" value="Eukaryota"/>
</dbReference>
<evidence type="ECO:0000256" key="5">
    <source>
        <dbReference type="ARBA" id="ARBA00023004"/>
    </source>
</evidence>
<evidence type="ECO:0000256" key="3">
    <source>
        <dbReference type="ARBA" id="ARBA00022723"/>
    </source>
</evidence>
<protein>
    <submittedName>
        <fullName evidence="8">Uncharacterized protein</fullName>
    </submittedName>
</protein>
<dbReference type="Pfam" id="PF00067">
    <property type="entry name" value="p450"/>
    <property type="match status" value="1"/>
</dbReference>
<reference evidence="9" key="1">
    <citation type="journal article" date="2015" name="BMC Genomics">
        <title>Genomic and transcriptomic analysis of the endophytic fungus Pestalotiopsis fici reveals its lifestyle and high potential for synthesis of natural products.</title>
        <authorList>
            <person name="Wang X."/>
            <person name="Zhang X."/>
            <person name="Liu L."/>
            <person name="Xiang M."/>
            <person name="Wang W."/>
            <person name="Sun X."/>
            <person name="Che Y."/>
            <person name="Guo L."/>
            <person name="Liu G."/>
            <person name="Guo L."/>
            <person name="Wang C."/>
            <person name="Yin W.B."/>
            <person name="Stadler M."/>
            <person name="Zhang X."/>
            <person name="Liu X."/>
        </authorList>
    </citation>
    <scope>NUCLEOTIDE SEQUENCE [LARGE SCALE GENOMIC DNA]</scope>
    <source>
        <strain evidence="9">W106-1 / CGMCC3.15140</strain>
    </source>
</reference>
<dbReference type="PRINTS" id="PR00385">
    <property type="entry name" value="P450"/>
</dbReference>
<sequence>MPIFHSYQITPFGVTSRPLENSQLVGSRIVIQQADRQVDEMFEEMWTTLGRPSVMLVDLRPVSPPMLLVTSHSIAEQISRPSQQLPFSTPKSSTWTHMIPIIGKTSILGKEGQEWKDLRKKYNPGFMPQHLLSLMPLILAKMEPFWNHLNRSAAANAEFSLEELIANLTFDVIGVTVLEVQLNAQHLNPSEQDQLVHLFRPLLQTYKDDKNNFPWWMVPLTTFKRHRLAKKIDVLVKDKIKHKYSDLKNEAEENGSKSILALSLRDTEALTPQLLSEMSDQVRTFLFAGYDTTSSMLQWLLYELSRTPRALKAVRDELDEVLGPQTDPERICASLLENGHQLMTRMHYINAAIKETLRLYPPASTARMTGPRSGFTISTAAGEDYNVDGLVMYSCQKIIHRDPAVFGDTADDWEPERWLGDAAKSIPAGAWRPFERGPRACIGTELANLEARLIVAIVARKYDFIKTGLGASALDKEGQPMLDEKGQYQVKSKLYNTRRMTAQPVDGTMMKVKAVVWPKD</sequence>
<evidence type="ECO:0000256" key="1">
    <source>
        <dbReference type="ARBA" id="ARBA00010617"/>
    </source>
</evidence>
<evidence type="ECO:0000256" key="6">
    <source>
        <dbReference type="ARBA" id="ARBA00023033"/>
    </source>
</evidence>
<dbReference type="GO" id="GO:0005506">
    <property type="term" value="F:iron ion binding"/>
    <property type="evidence" value="ECO:0007669"/>
    <property type="project" value="InterPro"/>
</dbReference>
<dbReference type="InterPro" id="IPR001128">
    <property type="entry name" value="Cyt_P450"/>
</dbReference>
<dbReference type="GO" id="GO:0004497">
    <property type="term" value="F:monooxygenase activity"/>
    <property type="evidence" value="ECO:0007669"/>
    <property type="project" value="UniProtKB-KW"/>
</dbReference>
<dbReference type="PANTHER" id="PTHR24291:SF50">
    <property type="entry name" value="BIFUNCTIONAL ALBAFLAVENONE MONOOXYGENASE_TERPENE SYNTHASE"/>
    <property type="match status" value="1"/>
</dbReference>
<dbReference type="InterPro" id="IPR002401">
    <property type="entry name" value="Cyt_P450_E_grp-I"/>
</dbReference>
<keyword evidence="4" id="KW-0560">Oxidoreductase</keyword>
<dbReference type="CDD" id="cd11051">
    <property type="entry name" value="CYP59-like"/>
    <property type="match status" value="1"/>
</dbReference>
<dbReference type="InterPro" id="IPR036396">
    <property type="entry name" value="Cyt_P450_sf"/>
</dbReference>
<evidence type="ECO:0000256" key="4">
    <source>
        <dbReference type="ARBA" id="ARBA00023002"/>
    </source>
</evidence>
<evidence type="ECO:0000256" key="2">
    <source>
        <dbReference type="ARBA" id="ARBA00022617"/>
    </source>
</evidence>
<keyword evidence="9" id="KW-1185">Reference proteome</keyword>
<dbReference type="InParanoid" id="W3XA24"/>
<keyword evidence="2 7" id="KW-0349">Heme</keyword>
<dbReference type="PRINTS" id="PR00463">
    <property type="entry name" value="EP450I"/>
</dbReference>
<dbReference type="AlphaFoldDB" id="W3XA24"/>
<dbReference type="RefSeq" id="XP_007833800.1">
    <property type="nucleotide sequence ID" value="XM_007835609.1"/>
</dbReference>
<feature type="binding site" description="axial binding residue" evidence="7">
    <location>
        <position position="441"/>
    </location>
    <ligand>
        <name>heme</name>
        <dbReference type="ChEBI" id="CHEBI:30413"/>
    </ligand>
    <ligandPart>
        <name>Fe</name>
        <dbReference type="ChEBI" id="CHEBI:18248"/>
    </ligandPart>
</feature>
<evidence type="ECO:0000256" key="7">
    <source>
        <dbReference type="PIRSR" id="PIRSR602401-1"/>
    </source>
</evidence>
<dbReference type="GO" id="GO:0016705">
    <property type="term" value="F:oxidoreductase activity, acting on paired donors, with incorporation or reduction of molecular oxygen"/>
    <property type="evidence" value="ECO:0007669"/>
    <property type="project" value="InterPro"/>
</dbReference>
<dbReference type="OrthoDB" id="10029320at2759"/>
<comment type="cofactor">
    <cofactor evidence="7">
        <name>heme</name>
        <dbReference type="ChEBI" id="CHEBI:30413"/>
    </cofactor>
</comment>
<accession>W3XA24</accession>
<evidence type="ECO:0000313" key="8">
    <source>
        <dbReference type="EMBL" id="ETS82026.1"/>
    </source>
</evidence>
<keyword evidence="5 7" id="KW-0408">Iron</keyword>
<dbReference type="GO" id="GO:0020037">
    <property type="term" value="F:heme binding"/>
    <property type="evidence" value="ECO:0007669"/>
    <property type="project" value="InterPro"/>
</dbReference>
<name>W3XA24_PESFW</name>
<dbReference type="EMBL" id="KI912112">
    <property type="protein sequence ID" value="ETS82026.1"/>
    <property type="molecule type" value="Genomic_DNA"/>
</dbReference>
<gene>
    <name evidence="8" type="ORF">PFICI_07028</name>
</gene>
<dbReference type="GeneID" id="19272041"/>
<dbReference type="InterPro" id="IPR050196">
    <property type="entry name" value="Cytochrome_P450_Monoox"/>
</dbReference>
<dbReference type="Gene3D" id="1.10.630.10">
    <property type="entry name" value="Cytochrome P450"/>
    <property type="match status" value="1"/>
</dbReference>
<dbReference type="SUPFAM" id="SSF48264">
    <property type="entry name" value="Cytochrome P450"/>
    <property type="match status" value="1"/>
</dbReference>
<keyword evidence="6" id="KW-0503">Monooxygenase</keyword>
<dbReference type="Proteomes" id="UP000030651">
    <property type="component" value="Unassembled WGS sequence"/>
</dbReference>
<dbReference type="PANTHER" id="PTHR24291">
    <property type="entry name" value="CYTOCHROME P450 FAMILY 4"/>
    <property type="match status" value="1"/>
</dbReference>
<dbReference type="OMA" id="IYNCNSI"/>
<keyword evidence="3 7" id="KW-0479">Metal-binding</keyword>
<proteinExistence type="inferred from homology"/>
<organism evidence="8 9">
    <name type="scientific">Pestalotiopsis fici (strain W106-1 / CGMCC3.15140)</name>
    <dbReference type="NCBI Taxonomy" id="1229662"/>
    <lineage>
        <taxon>Eukaryota</taxon>
        <taxon>Fungi</taxon>
        <taxon>Dikarya</taxon>
        <taxon>Ascomycota</taxon>
        <taxon>Pezizomycotina</taxon>
        <taxon>Sordariomycetes</taxon>
        <taxon>Xylariomycetidae</taxon>
        <taxon>Amphisphaeriales</taxon>
        <taxon>Sporocadaceae</taxon>
        <taxon>Pestalotiopsis</taxon>
    </lineage>
</organism>
<evidence type="ECO:0000313" key="9">
    <source>
        <dbReference type="Proteomes" id="UP000030651"/>
    </source>
</evidence>